<protein>
    <submittedName>
        <fullName evidence="3">DUF4880 domain-containing protein</fullName>
    </submittedName>
</protein>
<dbReference type="Gene3D" id="2.60.120.1440">
    <property type="match status" value="1"/>
</dbReference>
<reference evidence="3 4" key="1">
    <citation type="submission" date="2019-06" db="EMBL/GenBank/DDBJ databases">
        <title>Whole genome sequence for Cellvibrionaceae sp. R142.</title>
        <authorList>
            <person name="Wang G."/>
        </authorList>
    </citation>
    <scope>NUCLEOTIDE SEQUENCE [LARGE SCALE GENOMIC DNA]</scope>
    <source>
        <strain evidence="3 4">R142</strain>
    </source>
</reference>
<dbReference type="PANTHER" id="PTHR30273">
    <property type="entry name" value="PERIPLASMIC SIGNAL SENSOR AND SIGMA FACTOR ACTIVATOR FECR-RELATED"/>
    <property type="match status" value="1"/>
</dbReference>
<dbReference type="Proteomes" id="UP000319732">
    <property type="component" value="Unassembled WGS sequence"/>
</dbReference>
<feature type="domain" description="FecR protein" evidence="1">
    <location>
        <begin position="137"/>
        <end position="227"/>
    </location>
</feature>
<dbReference type="PANTHER" id="PTHR30273:SF2">
    <property type="entry name" value="PROTEIN FECR"/>
    <property type="match status" value="1"/>
</dbReference>
<evidence type="ECO:0000313" key="3">
    <source>
        <dbReference type="EMBL" id="TQV86804.1"/>
    </source>
</evidence>
<dbReference type="EMBL" id="VHSG01000001">
    <property type="protein sequence ID" value="TQV86804.1"/>
    <property type="molecule type" value="Genomic_DNA"/>
</dbReference>
<dbReference type="PIRSF" id="PIRSF018266">
    <property type="entry name" value="FecR"/>
    <property type="match status" value="1"/>
</dbReference>
<evidence type="ECO:0000313" key="4">
    <source>
        <dbReference type="Proteomes" id="UP000319732"/>
    </source>
</evidence>
<feature type="domain" description="FecR N-terminal" evidence="2">
    <location>
        <begin position="15"/>
        <end position="55"/>
    </location>
</feature>
<dbReference type="AlphaFoldDB" id="A0A545UBF7"/>
<dbReference type="GO" id="GO:0016989">
    <property type="term" value="F:sigma factor antagonist activity"/>
    <property type="evidence" value="ECO:0007669"/>
    <property type="project" value="TreeGrafter"/>
</dbReference>
<dbReference type="InterPro" id="IPR032623">
    <property type="entry name" value="FecR_N"/>
</dbReference>
<organism evidence="3 4">
    <name type="scientific">Exilibacterium tricleocarpae</name>
    <dbReference type="NCBI Taxonomy" id="2591008"/>
    <lineage>
        <taxon>Bacteria</taxon>
        <taxon>Pseudomonadati</taxon>
        <taxon>Pseudomonadota</taxon>
        <taxon>Gammaproteobacteria</taxon>
        <taxon>Cellvibrionales</taxon>
        <taxon>Cellvibrionaceae</taxon>
        <taxon>Exilibacterium</taxon>
    </lineage>
</organism>
<keyword evidence="4" id="KW-1185">Reference proteome</keyword>
<evidence type="ECO:0000259" key="2">
    <source>
        <dbReference type="Pfam" id="PF16220"/>
    </source>
</evidence>
<dbReference type="Pfam" id="PF16220">
    <property type="entry name" value="DUF4880"/>
    <property type="match status" value="1"/>
</dbReference>
<name>A0A545UBF7_9GAMM</name>
<dbReference type="InterPro" id="IPR006860">
    <property type="entry name" value="FecR"/>
</dbReference>
<proteinExistence type="predicted"/>
<gene>
    <name evidence="3" type="ORF">FKG94_00215</name>
</gene>
<dbReference type="InterPro" id="IPR012373">
    <property type="entry name" value="Ferrdict_sens_TM"/>
</dbReference>
<sequence length="355" mass="38198">MGGVMEDSDSIEAIARGWVLYLHSGAVDPVRLVDFEAWVSADPAHAKAYRDYEQLMGDLTLVEALADIEIDAGADAGVDIGMDASTDINTAAPAVPPPAARRLRTPALAPVAALAAVLMVALLLTTQWPLEATPAFETRVAQTRDLQLPDGSTVVLGGRSKIETDFSETTRRVTLLEGEAFFDVVADPERPFLVVVGDRLVRVVGTKFDVRHGPQQVRVAVLEGVVEVLRPPTTKSATQPVEPVSAAQVLRAGEQVVALIGTAEQTRTAVEPDTAAAWRRGWLSYENASLAEIAADANRYNDRQIVFASSDLEHIRVTASFGADAVDRFIAGLTASQPIRADYSDDDRVVLHRVR</sequence>
<evidence type="ECO:0000259" key="1">
    <source>
        <dbReference type="Pfam" id="PF04773"/>
    </source>
</evidence>
<comment type="caution">
    <text evidence="3">The sequence shown here is derived from an EMBL/GenBank/DDBJ whole genome shotgun (WGS) entry which is preliminary data.</text>
</comment>
<accession>A0A545UBF7</accession>
<dbReference type="Gene3D" id="3.55.50.30">
    <property type="match status" value="1"/>
</dbReference>
<dbReference type="OrthoDB" id="9771237at2"/>
<dbReference type="Pfam" id="PF04773">
    <property type="entry name" value="FecR"/>
    <property type="match status" value="1"/>
</dbReference>